<gene>
    <name evidence="1" type="ORF">AVEN_220815_1</name>
</gene>
<dbReference type="InterPro" id="IPR036397">
    <property type="entry name" value="RNaseH_sf"/>
</dbReference>
<dbReference type="Proteomes" id="UP000499080">
    <property type="component" value="Unassembled WGS sequence"/>
</dbReference>
<dbReference type="InterPro" id="IPR012337">
    <property type="entry name" value="RNaseH-like_sf"/>
</dbReference>
<comment type="caution">
    <text evidence="1">The sequence shown here is derived from an EMBL/GenBank/DDBJ whole genome shotgun (WGS) entry which is preliminary data.</text>
</comment>
<evidence type="ECO:0000313" key="2">
    <source>
        <dbReference type="Proteomes" id="UP000499080"/>
    </source>
</evidence>
<dbReference type="GO" id="GO:0003676">
    <property type="term" value="F:nucleic acid binding"/>
    <property type="evidence" value="ECO:0007669"/>
    <property type="project" value="InterPro"/>
</dbReference>
<accession>A0A4Y2FQ11</accession>
<keyword evidence="2" id="KW-1185">Reference proteome</keyword>
<name>A0A4Y2FQ11_ARAVE</name>
<organism evidence="1 2">
    <name type="scientific">Araneus ventricosus</name>
    <name type="common">Orbweaver spider</name>
    <name type="synonym">Epeira ventricosa</name>
    <dbReference type="NCBI Taxonomy" id="182803"/>
    <lineage>
        <taxon>Eukaryota</taxon>
        <taxon>Metazoa</taxon>
        <taxon>Ecdysozoa</taxon>
        <taxon>Arthropoda</taxon>
        <taxon>Chelicerata</taxon>
        <taxon>Arachnida</taxon>
        <taxon>Araneae</taxon>
        <taxon>Araneomorphae</taxon>
        <taxon>Entelegynae</taxon>
        <taxon>Araneoidea</taxon>
        <taxon>Araneidae</taxon>
        <taxon>Araneus</taxon>
    </lineage>
</organism>
<dbReference type="Gene3D" id="3.30.420.10">
    <property type="entry name" value="Ribonuclease H-like superfamily/Ribonuclease H"/>
    <property type="match status" value="1"/>
</dbReference>
<dbReference type="OrthoDB" id="8058536at2759"/>
<dbReference type="AlphaFoldDB" id="A0A4Y2FQ11"/>
<proteinExistence type="predicted"/>
<dbReference type="SUPFAM" id="SSF53098">
    <property type="entry name" value="Ribonuclease H-like"/>
    <property type="match status" value="1"/>
</dbReference>
<evidence type="ECO:0000313" key="1">
    <source>
        <dbReference type="EMBL" id="GBM43283.1"/>
    </source>
</evidence>
<dbReference type="EMBL" id="BGPR01001025">
    <property type="protein sequence ID" value="GBM43283.1"/>
    <property type="molecule type" value="Genomic_DNA"/>
</dbReference>
<protein>
    <submittedName>
        <fullName evidence="1">Uncharacterized protein</fullName>
    </submittedName>
</protein>
<sequence length="172" mass="19635">MASKHFTTGVTKAGPVSNYNCIFTIDALVILIAINSLINDNQHYVLLSDSLSVLKALQCSNIHSKSVIKFLGHEIYKIIGNIQSIEFVWTPGYAGITEIEYVDSLARKAPSSLISQWISHEDLLLSMKNYIHEETKNEWKNSKYYHEFYFLNENRSQLQIFPSSRKNGVFIS</sequence>
<reference evidence="1 2" key="1">
    <citation type="journal article" date="2019" name="Sci. Rep.">
        <title>Orb-weaving spider Araneus ventricosus genome elucidates the spidroin gene catalogue.</title>
        <authorList>
            <person name="Kono N."/>
            <person name="Nakamura H."/>
            <person name="Ohtoshi R."/>
            <person name="Moran D.A.P."/>
            <person name="Shinohara A."/>
            <person name="Yoshida Y."/>
            <person name="Fujiwara M."/>
            <person name="Mori M."/>
            <person name="Tomita M."/>
            <person name="Arakawa K."/>
        </authorList>
    </citation>
    <scope>NUCLEOTIDE SEQUENCE [LARGE SCALE GENOMIC DNA]</scope>
</reference>